<dbReference type="Proteomes" id="UP000693946">
    <property type="component" value="Linkage Group LG16"/>
</dbReference>
<gene>
    <name evidence="1" type="ORF">JOB18_009622</name>
</gene>
<evidence type="ECO:0000313" key="2">
    <source>
        <dbReference type="Proteomes" id="UP000693946"/>
    </source>
</evidence>
<keyword evidence="2" id="KW-1185">Reference proteome</keyword>
<comment type="caution">
    <text evidence="1">The sequence shown here is derived from an EMBL/GenBank/DDBJ whole genome shotgun (WGS) entry which is preliminary data.</text>
</comment>
<proteinExistence type="predicted"/>
<sequence>MHRGLSSDWALLDNWLASLANPPQPPEFRRRSLSAVKFGLSVLVTVTLQFSPTTILEIWF</sequence>
<protein>
    <submittedName>
        <fullName evidence="1">Uncharacterized protein</fullName>
    </submittedName>
</protein>
<dbReference type="AlphaFoldDB" id="A0AAV6RZ65"/>
<dbReference type="EMBL" id="JAGKHQ010000008">
    <property type="protein sequence ID" value="KAG7509968.1"/>
    <property type="molecule type" value="Genomic_DNA"/>
</dbReference>
<organism evidence="1 2">
    <name type="scientific">Solea senegalensis</name>
    <name type="common">Senegalese sole</name>
    <dbReference type="NCBI Taxonomy" id="28829"/>
    <lineage>
        <taxon>Eukaryota</taxon>
        <taxon>Metazoa</taxon>
        <taxon>Chordata</taxon>
        <taxon>Craniata</taxon>
        <taxon>Vertebrata</taxon>
        <taxon>Euteleostomi</taxon>
        <taxon>Actinopterygii</taxon>
        <taxon>Neopterygii</taxon>
        <taxon>Teleostei</taxon>
        <taxon>Neoteleostei</taxon>
        <taxon>Acanthomorphata</taxon>
        <taxon>Carangaria</taxon>
        <taxon>Pleuronectiformes</taxon>
        <taxon>Pleuronectoidei</taxon>
        <taxon>Soleidae</taxon>
        <taxon>Solea</taxon>
    </lineage>
</organism>
<accession>A0AAV6RZ65</accession>
<reference evidence="1 2" key="1">
    <citation type="journal article" date="2021" name="Sci. Rep.">
        <title>Chromosome anchoring in Senegalese sole (Solea senegalensis) reveals sex-associated markers and genome rearrangements in flatfish.</title>
        <authorList>
            <person name="Guerrero-Cozar I."/>
            <person name="Gomez-Garrido J."/>
            <person name="Berbel C."/>
            <person name="Martinez-Blanch J.F."/>
            <person name="Alioto T."/>
            <person name="Claros M.G."/>
            <person name="Gagnaire P.A."/>
            <person name="Manchado M."/>
        </authorList>
    </citation>
    <scope>NUCLEOTIDE SEQUENCE [LARGE SCALE GENOMIC DNA]</scope>
    <source>
        <strain evidence="1">Sse05_10M</strain>
    </source>
</reference>
<evidence type="ECO:0000313" key="1">
    <source>
        <dbReference type="EMBL" id="KAG7509968.1"/>
    </source>
</evidence>
<name>A0AAV6RZ65_SOLSE</name>